<dbReference type="AlphaFoldDB" id="A0A0F9PP61"/>
<dbReference type="InterPro" id="IPR011990">
    <property type="entry name" value="TPR-like_helical_dom_sf"/>
</dbReference>
<proteinExistence type="predicted"/>
<reference evidence="1" key="1">
    <citation type="journal article" date="2015" name="Nature">
        <title>Complex archaea that bridge the gap between prokaryotes and eukaryotes.</title>
        <authorList>
            <person name="Spang A."/>
            <person name="Saw J.H."/>
            <person name="Jorgensen S.L."/>
            <person name="Zaremba-Niedzwiedzka K."/>
            <person name="Martijn J."/>
            <person name="Lind A.E."/>
            <person name="van Eijk R."/>
            <person name="Schleper C."/>
            <person name="Guy L."/>
            <person name="Ettema T.J."/>
        </authorList>
    </citation>
    <scope>NUCLEOTIDE SEQUENCE</scope>
</reference>
<organism evidence="1">
    <name type="scientific">marine sediment metagenome</name>
    <dbReference type="NCBI Taxonomy" id="412755"/>
    <lineage>
        <taxon>unclassified sequences</taxon>
        <taxon>metagenomes</taxon>
        <taxon>ecological metagenomes</taxon>
    </lineage>
</organism>
<dbReference type="SUPFAM" id="SSF48452">
    <property type="entry name" value="TPR-like"/>
    <property type="match status" value="1"/>
</dbReference>
<protein>
    <submittedName>
        <fullName evidence="1">Uncharacterized protein</fullName>
    </submittedName>
</protein>
<name>A0A0F9PP61_9ZZZZ</name>
<comment type="caution">
    <text evidence="1">The sequence shown here is derived from an EMBL/GenBank/DDBJ whole genome shotgun (WGS) entry which is preliminary data.</text>
</comment>
<accession>A0A0F9PP61</accession>
<evidence type="ECO:0000313" key="1">
    <source>
        <dbReference type="EMBL" id="KKN26382.1"/>
    </source>
</evidence>
<sequence>MYTRTYLVYIPFFFSSSVIIPDNGMYHDTYGEILMYFEEYEEATKEFQNAIELVSEDWYIYQTHIKLGICYKELEMYDLAKENLLKGKSLTSEQTFDPETQKKWLVIVDLFILQIEQII</sequence>
<dbReference type="Gene3D" id="1.25.40.10">
    <property type="entry name" value="Tetratricopeptide repeat domain"/>
    <property type="match status" value="1"/>
</dbReference>
<dbReference type="EMBL" id="LAZR01002723">
    <property type="protein sequence ID" value="KKN26382.1"/>
    <property type="molecule type" value="Genomic_DNA"/>
</dbReference>
<gene>
    <name evidence="1" type="ORF">LCGC14_0875230</name>
</gene>